<reference evidence="3 4" key="1">
    <citation type="submission" date="2023-06" db="EMBL/GenBank/DDBJ databases">
        <title>Sporosarcina sp. nov., isolated from Korean traditional fermented seafood 'Jeotgal'.</title>
        <authorList>
            <person name="Yang A.-I."/>
            <person name="Shin N.-R."/>
        </authorList>
    </citation>
    <scope>NUCLEOTIDE SEQUENCE [LARGE SCALE GENOMIC DNA]</scope>
    <source>
        <strain evidence="3 4">KCTC3840</strain>
    </source>
</reference>
<proteinExistence type="predicted"/>
<dbReference type="Gene3D" id="3.40.50.150">
    <property type="entry name" value="Vaccinia Virus protein VP39"/>
    <property type="match status" value="1"/>
</dbReference>
<dbReference type="PANTHER" id="PTHR43542">
    <property type="entry name" value="METHYLTRANSFERASE"/>
    <property type="match status" value="1"/>
</dbReference>
<dbReference type="GO" id="GO:0052913">
    <property type="term" value="F:16S rRNA (guanine(966)-N(2))-methyltransferase activity"/>
    <property type="evidence" value="ECO:0007669"/>
    <property type="project" value="UniProtKB-EC"/>
</dbReference>
<evidence type="ECO:0000256" key="2">
    <source>
        <dbReference type="ARBA" id="ARBA00022679"/>
    </source>
</evidence>
<dbReference type="PANTHER" id="PTHR43542:SF1">
    <property type="entry name" value="METHYLTRANSFERASE"/>
    <property type="match status" value="1"/>
</dbReference>
<dbReference type="PROSITE" id="PS00092">
    <property type="entry name" value="N6_MTASE"/>
    <property type="match status" value="1"/>
</dbReference>
<dbReference type="InterPro" id="IPR002052">
    <property type="entry name" value="DNA_methylase_N6_adenine_CS"/>
</dbReference>
<comment type="caution">
    <text evidence="3">The sequence shown here is derived from an EMBL/GenBank/DDBJ whole genome shotgun (WGS) entry which is preliminary data.</text>
</comment>
<keyword evidence="1 3" id="KW-0489">Methyltransferase</keyword>
<dbReference type="InterPro" id="IPR004398">
    <property type="entry name" value="RNA_MeTrfase_RsmD"/>
</dbReference>
<dbReference type="EMBL" id="JAUBDH010000002">
    <property type="protein sequence ID" value="MDW0109332.1"/>
    <property type="molecule type" value="Genomic_DNA"/>
</dbReference>
<evidence type="ECO:0000313" key="4">
    <source>
        <dbReference type="Proteomes" id="UP001280629"/>
    </source>
</evidence>
<dbReference type="EC" id="2.1.1.171" evidence="3"/>
<evidence type="ECO:0000256" key="1">
    <source>
        <dbReference type="ARBA" id="ARBA00022603"/>
    </source>
</evidence>
<accession>A0ABU4FX95</accession>
<sequence length="189" mass="20453">MTKGVTKMRVIAGTRRGIPLKSITGTDTRPTSDKVKEALFSKIGQFFDGGTAVELFGGSGSLSLEALSRGAEHAWIFERNPKAIAVIKANAEKCKFVNELQIIRGDARSAAAKLSKEGIQADLLFLDPPYAKKEFYDIAAQFADEGLLTDRAIIVCEHDKQLTLPLSYGSFESTGTTVYGGSAITIYKK</sequence>
<dbReference type="PIRSF" id="PIRSF004553">
    <property type="entry name" value="CHP00095"/>
    <property type="match status" value="1"/>
</dbReference>
<protein>
    <submittedName>
        <fullName evidence="3">16S rRNA (Guanine(966)-N(2))-methyltransferase RsmD</fullName>
        <ecNumber evidence="3">2.1.1.171</ecNumber>
    </submittedName>
</protein>
<keyword evidence="2 3" id="KW-0808">Transferase</keyword>
<dbReference type="Pfam" id="PF03602">
    <property type="entry name" value="Cons_hypoth95"/>
    <property type="match status" value="1"/>
</dbReference>
<gene>
    <name evidence="3" type="primary">rsmD</name>
    <name evidence="3" type="ORF">QT716_04595</name>
</gene>
<keyword evidence="4" id="KW-1185">Reference proteome</keyword>
<organism evidence="3 4">
    <name type="scientific">Sporosarcina aquimarina</name>
    <dbReference type="NCBI Taxonomy" id="114975"/>
    <lineage>
        <taxon>Bacteria</taxon>
        <taxon>Bacillati</taxon>
        <taxon>Bacillota</taxon>
        <taxon>Bacilli</taxon>
        <taxon>Bacillales</taxon>
        <taxon>Caryophanaceae</taxon>
        <taxon>Sporosarcina</taxon>
    </lineage>
</organism>
<evidence type="ECO:0000313" key="3">
    <source>
        <dbReference type="EMBL" id="MDW0109332.1"/>
    </source>
</evidence>
<name>A0ABU4FX95_9BACL</name>
<dbReference type="InterPro" id="IPR029063">
    <property type="entry name" value="SAM-dependent_MTases_sf"/>
</dbReference>
<dbReference type="CDD" id="cd02440">
    <property type="entry name" value="AdoMet_MTases"/>
    <property type="match status" value="1"/>
</dbReference>
<dbReference type="SUPFAM" id="SSF53335">
    <property type="entry name" value="S-adenosyl-L-methionine-dependent methyltransferases"/>
    <property type="match status" value="1"/>
</dbReference>
<dbReference type="NCBIfam" id="TIGR00095">
    <property type="entry name" value="16S rRNA (guanine(966)-N(2))-methyltransferase RsmD"/>
    <property type="match status" value="1"/>
</dbReference>
<dbReference type="Proteomes" id="UP001280629">
    <property type="component" value="Unassembled WGS sequence"/>
</dbReference>